<evidence type="ECO:0000256" key="3">
    <source>
        <dbReference type="RuleBase" id="RU000363"/>
    </source>
</evidence>
<dbReference type="PRINTS" id="PR00081">
    <property type="entry name" value="GDHRDH"/>
</dbReference>
<comment type="caution">
    <text evidence="4">The sequence shown here is derived from an EMBL/GenBank/DDBJ whole genome shotgun (WGS) entry which is preliminary data.</text>
</comment>
<dbReference type="Pfam" id="PF00106">
    <property type="entry name" value="adh_short"/>
    <property type="match status" value="1"/>
</dbReference>
<reference evidence="5" key="1">
    <citation type="journal article" date="2021" name="Science">
        <title>Hunting the eagle killer: A cyanobacterial neurotoxin causes vacuolar myelinopathy.</title>
        <authorList>
            <person name="Breinlinger S."/>
            <person name="Phillips T.J."/>
            <person name="Haram B.N."/>
            <person name="Mares J."/>
            <person name="Martinez Yerena J.A."/>
            <person name="Hrouzek P."/>
            <person name="Sobotka R."/>
            <person name="Henderson W.M."/>
            <person name="Schmieder P."/>
            <person name="Williams S.M."/>
            <person name="Lauderdale J.D."/>
            <person name="Wilde H.D."/>
            <person name="Gerrin W."/>
            <person name="Kust A."/>
            <person name="Washington J.W."/>
            <person name="Wagner C."/>
            <person name="Geier B."/>
            <person name="Liebeke M."/>
            <person name="Enke H."/>
            <person name="Niedermeyer T.H.J."/>
            <person name="Wilde S.B."/>
        </authorList>
    </citation>
    <scope>NUCLEOTIDE SEQUENCE [LARGE SCALE GENOMIC DNA]</scope>
    <source>
        <strain evidence="5">Thurmond2011</strain>
    </source>
</reference>
<dbReference type="InterPro" id="IPR020904">
    <property type="entry name" value="Sc_DH/Rdtase_CS"/>
</dbReference>
<dbReference type="Gene3D" id="3.40.50.720">
    <property type="entry name" value="NAD(P)-binding Rossmann-like Domain"/>
    <property type="match status" value="1"/>
</dbReference>
<keyword evidence="2" id="KW-0560">Oxidoreductase</keyword>
<dbReference type="GO" id="GO:0016491">
    <property type="term" value="F:oxidoreductase activity"/>
    <property type="evidence" value="ECO:0007669"/>
    <property type="project" value="UniProtKB-KW"/>
</dbReference>
<name>A0AAP5MAY2_9CYAN</name>
<evidence type="ECO:0000256" key="2">
    <source>
        <dbReference type="ARBA" id="ARBA00023002"/>
    </source>
</evidence>
<sequence>MSRINTTVFKEQVAVVTGASSGIGKAIALELAAQGAKLCLLGRKLESLFAIAKIAQETSPQVRCYQLDLTLDEDIRQFKAHVDIDYGQVDLLIHSAGVYSLGEVKTASVQDFDLQYQTNVRAPYILTQALLPNLLSSQGQVVFINSTAGLIARAGVSQYAATKHALKAIADSLRDEVNPLGVRVLTVFPGNTASPMQAAICEMLGKPYNPERLIQPEDVASVVVHTLSLPRTAEVTEIKVRPFLKS</sequence>
<dbReference type="NCBIfam" id="NF006073">
    <property type="entry name" value="PRK08219.1"/>
    <property type="match status" value="1"/>
</dbReference>
<dbReference type="InterPro" id="IPR002347">
    <property type="entry name" value="SDR_fam"/>
</dbReference>
<dbReference type="InterPro" id="IPR036291">
    <property type="entry name" value="NAD(P)-bd_dom_sf"/>
</dbReference>
<dbReference type="RefSeq" id="WP_208339426.1">
    <property type="nucleotide sequence ID" value="NZ_CAWQFN010000531.1"/>
</dbReference>
<accession>A0AAP5MAY2</accession>
<organism evidence="4 5">
    <name type="scientific">Aetokthonos hydrillicola Thurmond2011</name>
    <dbReference type="NCBI Taxonomy" id="2712845"/>
    <lineage>
        <taxon>Bacteria</taxon>
        <taxon>Bacillati</taxon>
        <taxon>Cyanobacteriota</taxon>
        <taxon>Cyanophyceae</taxon>
        <taxon>Nostocales</taxon>
        <taxon>Hapalosiphonaceae</taxon>
        <taxon>Aetokthonos</taxon>
    </lineage>
</organism>
<evidence type="ECO:0000313" key="5">
    <source>
        <dbReference type="Proteomes" id="UP000667802"/>
    </source>
</evidence>
<protein>
    <submittedName>
        <fullName evidence="4">SDR family oxidoreductase</fullName>
    </submittedName>
</protein>
<dbReference type="PANTHER" id="PTHR44196">
    <property type="entry name" value="DEHYDROGENASE/REDUCTASE SDR FAMILY MEMBER 7B"/>
    <property type="match status" value="1"/>
</dbReference>
<dbReference type="CDD" id="cd05233">
    <property type="entry name" value="SDR_c"/>
    <property type="match status" value="1"/>
</dbReference>
<keyword evidence="5" id="KW-1185">Reference proteome</keyword>
<dbReference type="PANTHER" id="PTHR44196:SF1">
    <property type="entry name" value="DEHYDROGENASE_REDUCTASE SDR FAMILY MEMBER 7B"/>
    <property type="match status" value="1"/>
</dbReference>
<evidence type="ECO:0000313" key="4">
    <source>
        <dbReference type="EMBL" id="MDR9898625.1"/>
    </source>
</evidence>
<dbReference type="EMBL" id="JAALHA020000019">
    <property type="protein sequence ID" value="MDR9898625.1"/>
    <property type="molecule type" value="Genomic_DNA"/>
</dbReference>
<dbReference type="SUPFAM" id="SSF51735">
    <property type="entry name" value="NAD(P)-binding Rossmann-fold domains"/>
    <property type="match status" value="1"/>
</dbReference>
<evidence type="ECO:0000256" key="1">
    <source>
        <dbReference type="ARBA" id="ARBA00006484"/>
    </source>
</evidence>
<comment type="similarity">
    <text evidence="1 3">Belongs to the short-chain dehydrogenases/reductases (SDR) family.</text>
</comment>
<dbReference type="AlphaFoldDB" id="A0AAP5MAY2"/>
<dbReference type="PRINTS" id="PR00080">
    <property type="entry name" value="SDRFAMILY"/>
</dbReference>
<dbReference type="PROSITE" id="PS00061">
    <property type="entry name" value="ADH_SHORT"/>
    <property type="match status" value="1"/>
</dbReference>
<proteinExistence type="inferred from homology"/>
<gene>
    <name evidence="4" type="ORF">G7B40_029300</name>
</gene>
<dbReference type="Proteomes" id="UP000667802">
    <property type="component" value="Unassembled WGS sequence"/>
</dbReference>
<dbReference type="GO" id="GO:0016020">
    <property type="term" value="C:membrane"/>
    <property type="evidence" value="ECO:0007669"/>
    <property type="project" value="TreeGrafter"/>
</dbReference>